<reference evidence="2 3" key="1">
    <citation type="submission" date="2020-04" db="EMBL/GenBank/DDBJ databases">
        <title>Perkinsus olseni comparative genomics.</title>
        <authorList>
            <person name="Bogema D.R."/>
        </authorList>
    </citation>
    <scope>NUCLEOTIDE SEQUENCE [LARGE SCALE GENOMIC DNA]</scope>
    <source>
        <strain evidence="2">ATCC PRA-205</strain>
    </source>
</reference>
<sequence length="94" mass="10123">MDSVANQTAWSCSGEFVTAADFLLPNLSYFAYGWNVVDVVITLLLTCYLAYKIQTYVGVASTEALSSEKIGHPDYFPPLAAKAGVPLEKAATIL</sequence>
<keyword evidence="1" id="KW-1133">Transmembrane helix</keyword>
<dbReference type="Proteomes" id="UP000574390">
    <property type="component" value="Unassembled WGS sequence"/>
</dbReference>
<evidence type="ECO:0000313" key="3">
    <source>
        <dbReference type="Proteomes" id="UP000574390"/>
    </source>
</evidence>
<feature type="transmembrane region" description="Helical" evidence="1">
    <location>
        <begin position="29"/>
        <end position="51"/>
    </location>
</feature>
<accession>A0A7J6TW11</accession>
<feature type="non-terminal residue" evidence="2">
    <location>
        <position position="94"/>
    </location>
</feature>
<evidence type="ECO:0000313" key="2">
    <source>
        <dbReference type="EMBL" id="KAF4749225.1"/>
    </source>
</evidence>
<keyword evidence="1" id="KW-0472">Membrane</keyword>
<proteinExistence type="predicted"/>
<keyword evidence="1" id="KW-0812">Transmembrane</keyword>
<dbReference type="EMBL" id="JABANM010004454">
    <property type="protein sequence ID" value="KAF4749225.1"/>
    <property type="molecule type" value="Genomic_DNA"/>
</dbReference>
<organism evidence="2 3">
    <name type="scientific">Perkinsus olseni</name>
    <name type="common">Perkinsus atlanticus</name>
    <dbReference type="NCBI Taxonomy" id="32597"/>
    <lineage>
        <taxon>Eukaryota</taxon>
        <taxon>Sar</taxon>
        <taxon>Alveolata</taxon>
        <taxon>Perkinsozoa</taxon>
        <taxon>Perkinsea</taxon>
        <taxon>Perkinsida</taxon>
        <taxon>Perkinsidae</taxon>
        <taxon>Perkinsus</taxon>
    </lineage>
</organism>
<dbReference type="AlphaFoldDB" id="A0A7J6TW11"/>
<gene>
    <name evidence="2" type="ORF">FOZ62_020907</name>
</gene>
<name>A0A7J6TW11_PEROL</name>
<comment type="caution">
    <text evidence="2">The sequence shown here is derived from an EMBL/GenBank/DDBJ whole genome shotgun (WGS) entry which is preliminary data.</text>
</comment>
<protein>
    <submittedName>
        <fullName evidence="2">Uncharacterized protein</fullName>
    </submittedName>
</protein>
<evidence type="ECO:0000256" key="1">
    <source>
        <dbReference type="SAM" id="Phobius"/>
    </source>
</evidence>